<comment type="caution">
    <text evidence="1">The sequence shown here is derived from an EMBL/GenBank/DDBJ whole genome shotgun (WGS) entry which is preliminary data.</text>
</comment>
<gene>
    <name evidence="1" type="primary">NCL1_51838</name>
    <name evidence="1" type="ORF">TNCT_583411</name>
</gene>
<evidence type="ECO:0000313" key="1">
    <source>
        <dbReference type="EMBL" id="GFQ89084.1"/>
    </source>
</evidence>
<organism evidence="1 2">
    <name type="scientific">Trichonephila clavata</name>
    <name type="common">Joro spider</name>
    <name type="synonym">Nephila clavata</name>
    <dbReference type="NCBI Taxonomy" id="2740835"/>
    <lineage>
        <taxon>Eukaryota</taxon>
        <taxon>Metazoa</taxon>
        <taxon>Ecdysozoa</taxon>
        <taxon>Arthropoda</taxon>
        <taxon>Chelicerata</taxon>
        <taxon>Arachnida</taxon>
        <taxon>Araneae</taxon>
        <taxon>Araneomorphae</taxon>
        <taxon>Entelegynae</taxon>
        <taxon>Araneoidea</taxon>
        <taxon>Nephilidae</taxon>
        <taxon>Trichonephila</taxon>
    </lineage>
</organism>
<sequence length="441" mass="52100">MQLPEIFLSLRQMSLCNIALQVFNDPDVRLFSSTHNIHCCIWSSEEIESLLGKEPSTMLNDAEVAKILSKRIKPNLSHKYKYLFTGNGKDFSLTSKQLEILVDQKLSTLSLPNMFRNEVMTFVRFVIVESYKWSQDHEELMVFTTDLTNSFQWTQDNKIDRQKTAKAIIADDNINLIDRFIMASHYCIQEDVLSIWGMLHHSQKNYIDVGTDIVRMWAKWARYGGEIDWDQIDEVPFTMFGFQPCFPKVKQEKRLQYLKDHYRVIWSNYHELKLFLSVLDQNDRNEILKKFPLQILEMFLDWSLQTKLLDVVELLWPYLSEYDVRDFLFLILSRKRMLNWIGSDYVTFVAKLQERFSYGYEVFKEMYPPLFNTLKLVHENDGPRPSPHEVCLQSNDNILIAFHSGNNVFVLSKSKGDFTEFLNSLCAVVYKYKKKDCMCFI</sequence>
<protein>
    <submittedName>
        <fullName evidence="1">Uncharacterized protein</fullName>
    </submittedName>
</protein>
<dbReference type="OrthoDB" id="6437663at2759"/>
<proteinExistence type="predicted"/>
<evidence type="ECO:0000313" key="2">
    <source>
        <dbReference type="Proteomes" id="UP000887116"/>
    </source>
</evidence>
<reference evidence="1" key="1">
    <citation type="submission" date="2020-07" db="EMBL/GenBank/DDBJ databases">
        <title>Multicomponent nature underlies the extraordinary mechanical properties of spider dragline silk.</title>
        <authorList>
            <person name="Kono N."/>
            <person name="Nakamura H."/>
            <person name="Mori M."/>
            <person name="Yoshida Y."/>
            <person name="Ohtoshi R."/>
            <person name="Malay A.D."/>
            <person name="Moran D.A.P."/>
            <person name="Tomita M."/>
            <person name="Numata K."/>
            <person name="Arakawa K."/>
        </authorList>
    </citation>
    <scope>NUCLEOTIDE SEQUENCE</scope>
</reference>
<accession>A0A8X6FWU2</accession>
<dbReference type="EMBL" id="BMAO01013476">
    <property type="protein sequence ID" value="GFQ89084.1"/>
    <property type="molecule type" value="Genomic_DNA"/>
</dbReference>
<dbReference type="Proteomes" id="UP000887116">
    <property type="component" value="Unassembled WGS sequence"/>
</dbReference>
<keyword evidence="2" id="KW-1185">Reference proteome</keyword>
<name>A0A8X6FWU2_TRICU</name>
<dbReference type="AlphaFoldDB" id="A0A8X6FWU2"/>